<sequence length="1497" mass="158706">MAPPPLTAQYRQHVVTAHNNSLRVFQLSHDDDDGRLTHLCTRQLEGRVASLDRVHTVASKHDHAHRILVSFHHAKMALLEWSPSAHDLVPVSLHTFEKLPQVADDRPTLCAVDPASRLAVLLLPTNSGGDATLALLPFFADDVDLEGLGMDQDAWGEQQGKGGSIPYAPSHLVPLASLTSPTTTLNSSSAPQTATRSTTLPSAQASTASNAFVPSSGSAPPVRNVLSMAFLPGFTEPTLALLYAPEWTWSGRLEHLAHNVLVSLVTLTTTTLSSSSSTRATLIATSPALPYSCLSLTPCPPAAGGGVLVQGANGLLHVDPLAGRVVACPANGWLARDYPPGRVRPAGLDAPAEGGGAAGGEGGDEDGGKVRERLEGARVVFLDPGADAEDPLLASSSSSSSGAGVNDAEGPAQALVWCPSGAVLALEVRRAGRAVAALTLRRVADAGGLLGSGAGAVVLPPRRDNDEVEMDFDEDDIYGDSSAPTTAAPALPSHSALANLAAALGTSSSAAGAAIDNAELSGRRRTKIELVVEDTVGGYGAVRSLVMGLVDDESPAELVAATGAGRSAGLTVFHRTLYPRARRRVHLPSTLAEPAAMTDDHDDTAAIPPFVPTGGLWRVQLAPRAGEGEARVVWVASDAERSIFYSAAPGAASTSALQVVHMSDANAGEAPALAAGAMGDGQALVVVSRDSIRAYDANLTLLQTLPLPFPLDPRAHAPHASFSPRTLVVHAPVAAGARARTAPLVVRWSTADAALSVVVVDEARQHAREGGARAAAFADWLARVELVRPGVVAPRRGKGRSAQEDEAMDEEELYGGSSEKDEGKEERAPGAGADEPQVVDPRETGAREGEPWEWVAEVDAKGDLRIRLLPSGDEIFASSAVSLFPDVLEDGESERAIPDGIDEDDVKVDRVAVAYLGPSGRETLHLMILLTNGQLAAYEAFPSPTAVPPVPPSAPRPPRFAARFVKTLVRHIPTAAPRRKGAQAAELPPAKRDLVPFTSLSSAGAAVLLTGEEAVWLVKGAHGPARAVENGERGVYGAAELGGGQQQDERGGEREGDEMAMRTREGFFLARLPAALTLDTPLPYTHVPKDRVYAHLAFDLESGLYVGATLNETRFVAFDEDGQPVWKEQDPSLIEPTNYRSTLELLTPGTWQAIHGYEFRQNEFVTSLKSVSLASHSRATGQRDFVAVGTAVYRAEDLATKGGIYVFEVVAVNPHPSTPHLSHQFQLLFFEDAKSAVNNVCDLNGYLFLSMGQKLYARAFEQDEFLLAVGFLDVGMHVKSLTALKNFLLLGDEQQSISLVAFQEDPYKLVLLGRDYRPSRVGGANFLVNEGKVAFVSNDDAGNLRLFEYDPTNIASYAGQRLLCRTEFHAGSESHASLVFAKHAPGDDAKQNGVLYGGLDGSLSTLVPVRDAVFRRLQSLQATMTRHVLHFAGLNPRGYRIVKNDSVSRAIVKGILDGDLLASFETLALEYQDELARAVGTDADTVRANLRNLRGFE</sequence>
<feature type="domain" description="RSE1/DDB1/CPSF1 second beta-propeller" evidence="6">
    <location>
        <begin position="639"/>
        <end position="1025"/>
    </location>
</feature>
<feature type="compositionally biased region" description="Low complexity" evidence="3">
    <location>
        <begin position="181"/>
        <end position="191"/>
    </location>
</feature>
<dbReference type="Pfam" id="PF23726">
    <property type="entry name" value="Beta-prop_RSE1_2nd"/>
    <property type="match status" value="1"/>
</dbReference>
<dbReference type="InterPro" id="IPR004871">
    <property type="entry name" value="RSE1/DDB1/CPSF1_C"/>
</dbReference>
<protein>
    <submittedName>
        <fullName evidence="7">CPSF A subunit region-domain-containing protein</fullName>
    </submittedName>
</protein>
<organism evidence="7 8">
    <name type="scientific">Rhodotorula diobovata</name>
    <dbReference type="NCBI Taxonomy" id="5288"/>
    <lineage>
        <taxon>Eukaryota</taxon>
        <taxon>Fungi</taxon>
        <taxon>Dikarya</taxon>
        <taxon>Basidiomycota</taxon>
        <taxon>Pucciniomycotina</taxon>
        <taxon>Microbotryomycetes</taxon>
        <taxon>Sporidiobolales</taxon>
        <taxon>Sporidiobolaceae</taxon>
        <taxon>Rhodotorula</taxon>
    </lineage>
</organism>
<evidence type="ECO:0000259" key="5">
    <source>
        <dbReference type="Pfam" id="PF10433"/>
    </source>
</evidence>
<comment type="caution">
    <text evidence="7">The sequence shown here is derived from an EMBL/GenBank/DDBJ whole genome shotgun (WGS) entry which is preliminary data.</text>
</comment>
<dbReference type="Pfam" id="PF10433">
    <property type="entry name" value="Beta-prop_RSE1_1st"/>
    <property type="match status" value="1"/>
</dbReference>
<evidence type="ECO:0000256" key="3">
    <source>
        <dbReference type="SAM" id="MobiDB-lite"/>
    </source>
</evidence>
<dbReference type="InterPro" id="IPR050358">
    <property type="entry name" value="RSE1/DDB1/CFT1"/>
</dbReference>
<feature type="compositionally biased region" description="Basic and acidic residues" evidence="3">
    <location>
        <begin position="818"/>
        <end position="828"/>
    </location>
</feature>
<evidence type="ECO:0000313" key="7">
    <source>
        <dbReference type="EMBL" id="TNY17287.1"/>
    </source>
</evidence>
<dbReference type="GO" id="GO:0005634">
    <property type="term" value="C:nucleus"/>
    <property type="evidence" value="ECO:0007669"/>
    <property type="project" value="UniProtKB-SubCell"/>
</dbReference>
<feature type="region of interest" description="Disordered" evidence="3">
    <location>
        <begin position="794"/>
        <end position="851"/>
    </location>
</feature>
<feature type="compositionally biased region" description="Polar residues" evidence="3">
    <location>
        <begin position="192"/>
        <end position="214"/>
    </location>
</feature>
<proteinExistence type="predicted"/>
<feature type="region of interest" description="Disordered" evidence="3">
    <location>
        <begin position="344"/>
        <end position="369"/>
    </location>
</feature>
<dbReference type="Gene3D" id="2.130.10.10">
    <property type="entry name" value="YVTN repeat-like/Quinoprotein amine dehydrogenase"/>
    <property type="match status" value="2"/>
</dbReference>
<name>A0A5C5FKH0_9BASI</name>
<accession>A0A5C5FKH0</accession>
<evidence type="ECO:0000259" key="6">
    <source>
        <dbReference type="Pfam" id="PF23726"/>
    </source>
</evidence>
<comment type="subcellular location">
    <subcellularLocation>
        <location evidence="1">Nucleus</location>
    </subcellularLocation>
</comment>
<evidence type="ECO:0000256" key="1">
    <source>
        <dbReference type="ARBA" id="ARBA00004123"/>
    </source>
</evidence>
<gene>
    <name evidence="7" type="ORF">DMC30DRAFT_419924</name>
</gene>
<dbReference type="EMBL" id="SOZI01000219">
    <property type="protein sequence ID" value="TNY17287.1"/>
    <property type="molecule type" value="Genomic_DNA"/>
</dbReference>
<dbReference type="Proteomes" id="UP000311382">
    <property type="component" value="Unassembled WGS sequence"/>
</dbReference>
<dbReference type="PANTHER" id="PTHR10644">
    <property type="entry name" value="DNA REPAIR/RNA PROCESSING CPSF FAMILY"/>
    <property type="match status" value="1"/>
</dbReference>
<dbReference type="GO" id="GO:0003676">
    <property type="term" value="F:nucleic acid binding"/>
    <property type="evidence" value="ECO:0007669"/>
    <property type="project" value="InterPro"/>
</dbReference>
<feature type="region of interest" description="Disordered" evidence="3">
    <location>
        <begin position="181"/>
        <end position="214"/>
    </location>
</feature>
<dbReference type="Pfam" id="PF03178">
    <property type="entry name" value="CPSF_A"/>
    <property type="match status" value="1"/>
</dbReference>
<dbReference type="InterPro" id="IPR058543">
    <property type="entry name" value="Beta-prop_RSE1/DDB1/CPSF1_2nd"/>
</dbReference>
<feature type="compositionally biased region" description="Basic and acidic residues" evidence="3">
    <location>
        <begin position="840"/>
        <end position="850"/>
    </location>
</feature>
<evidence type="ECO:0000256" key="2">
    <source>
        <dbReference type="ARBA" id="ARBA00023242"/>
    </source>
</evidence>
<dbReference type="InterPro" id="IPR015943">
    <property type="entry name" value="WD40/YVTN_repeat-like_dom_sf"/>
</dbReference>
<reference evidence="7 8" key="1">
    <citation type="submission" date="2019-03" db="EMBL/GenBank/DDBJ databases">
        <title>Rhodosporidium diobovatum UCD-FST 08-225 genome sequencing, assembly, and annotation.</title>
        <authorList>
            <person name="Fakankun I.U."/>
            <person name="Fristensky B."/>
            <person name="Levin D.B."/>
        </authorList>
    </citation>
    <scope>NUCLEOTIDE SEQUENCE [LARGE SCALE GENOMIC DNA]</scope>
    <source>
        <strain evidence="7 8">UCD-FST 08-225</strain>
    </source>
</reference>
<feature type="compositionally biased region" description="Acidic residues" evidence="3">
    <location>
        <begin position="804"/>
        <end position="813"/>
    </location>
</feature>
<dbReference type="OrthoDB" id="6109at2759"/>
<dbReference type="STRING" id="5288.A0A5C5FKH0"/>
<feature type="domain" description="RSE1/DDB1/CPSF1 first beta-propeller" evidence="5">
    <location>
        <begin position="7"/>
        <end position="121"/>
    </location>
</feature>
<keyword evidence="2" id="KW-0539">Nucleus</keyword>
<dbReference type="InterPro" id="IPR018846">
    <property type="entry name" value="Beta-prop_RSE1/DDB1/CPSF1_1st"/>
</dbReference>
<evidence type="ECO:0000313" key="8">
    <source>
        <dbReference type="Proteomes" id="UP000311382"/>
    </source>
</evidence>
<evidence type="ECO:0000259" key="4">
    <source>
        <dbReference type="Pfam" id="PF03178"/>
    </source>
</evidence>
<keyword evidence="8" id="KW-1185">Reference proteome</keyword>
<feature type="domain" description="RSE1/DDB1/CPSF1 C-terminal" evidence="4">
    <location>
        <begin position="1141"/>
        <end position="1465"/>
    </location>
</feature>